<dbReference type="PANTHER" id="PTHR22916:SF3">
    <property type="entry name" value="UDP-GLCNAC:BETAGAL BETA-1,3-N-ACETYLGLUCOSAMINYLTRANSFERASE-LIKE PROTEIN 1"/>
    <property type="match status" value="1"/>
</dbReference>
<evidence type="ECO:0000259" key="1">
    <source>
        <dbReference type="Pfam" id="PF00535"/>
    </source>
</evidence>
<dbReference type="CDD" id="cd00761">
    <property type="entry name" value="Glyco_tranf_GTA_type"/>
    <property type="match status" value="1"/>
</dbReference>
<dbReference type="SUPFAM" id="SSF53448">
    <property type="entry name" value="Nucleotide-diphospho-sugar transferases"/>
    <property type="match status" value="1"/>
</dbReference>
<dbReference type="EMBL" id="VIOS01000030">
    <property type="protein sequence ID" value="TQP13965.1"/>
    <property type="molecule type" value="Genomic_DNA"/>
</dbReference>
<evidence type="ECO:0000313" key="2">
    <source>
        <dbReference type="EMBL" id="TQP13965.1"/>
    </source>
</evidence>
<feature type="domain" description="Glycosyltransferase 2-like" evidence="1">
    <location>
        <begin position="8"/>
        <end position="148"/>
    </location>
</feature>
<evidence type="ECO:0000313" key="3">
    <source>
        <dbReference type="Proteomes" id="UP000319979"/>
    </source>
</evidence>
<accession>A0A544C5U8</accession>
<protein>
    <submittedName>
        <fullName evidence="2">Glycosyltransferase family 2 protein</fullName>
    </submittedName>
</protein>
<name>A0A544C5U8_VIBCL</name>
<proteinExistence type="predicted"/>
<dbReference type="Proteomes" id="UP000319979">
    <property type="component" value="Unassembled WGS sequence"/>
</dbReference>
<dbReference type="InterPro" id="IPR001173">
    <property type="entry name" value="Glyco_trans_2-like"/>
</dbReference>
<dbReference type="PANTHER" id="PTHR22916">
    <property type="entry name" value="GLYCOSYLTRANSFERASE"/>
    <property type="match status" value="1"/>
</dbReference>
<gene>
    <name evidence="2" type="ORF">FLM02_10250</name>
</gene>
<dbReference type="AlphaFoldDB" id="A0A544C5U8"/>
<organism evidence="2 3">
    <name type="scientific">Vibrio cholerae</name>
    <dbReference type="NCBI Taxonomy" id="666"/>
    <lineage>
        <taxon>Bacteria</taxon>
        <taxon>Pseudomonadati</taxon>
        <taxon>Pseudomonadota</taxon>
        <taxon>Gammaproteobacteria</taxon>
        <taxon>Vibrionales</taxon>
        <taxon>Vibrionaceae</taxon>
        <taxon>Vibrio</taxon>
    </lineage>
</organism>
<comment type="caution">
    <text evidence="2">The sequence shown here is derived from an EMBL/GenBank/DDBJ whole genome shotgun (WGS) entry which is preliminary data.</text>
</comment>
<dbReference type="GO" id="GO:0016758">
    <property type="term" value="F:hexosyltransferase activity"/>
    <property type="evidence" value="ECO:0007669"/>
    <property type="project" value="UniProtKB-ARBA"/>
</dbReference>
<dbReference type="Gene3D" id="3.90.550.10">
    <property type="entry name" value="Spore Coat Polysaccharide Biosynthesis Protein SpsA, Chain A"/>
    <property type="match status" value="1"/>
</dbReference>
<dbReference type="RefSeq" id="WP_142735728.1">
    <property type="nucleotide sequence ID" value="NZ_VIOS01000030.1"/>
</dbReference>
<dbReference type="Pfam" id="PF00535">
    <property type="entry name" value="Glycos_transf_2"/>
    <property type="match status" value="1"/>
</dbReference>
<reference evidence="2 3" key="1">
    <citation type="submission" date="2019-07" db="EMBL/GenBank/DDBJ databases">
        <title>Phenotypic and genotypic antimicrobial resistance traits of Vibrio cholerae non-O1/non-O139 isolated from a large Austrian lake frequently associated with cases of infection.</title>
        <authorList>
            <person name="Lepuschitz S."/>
            <person name="Baron S."/>
            <person name="Larvor E."/>
            <person name="Granier S."/>
            <person name="Pretzer C."/>
            <person name="Mach R.L."/>
            <person name="Farnleitner A.H."/>
            <person name="Ruppitsch W."/>
            <person name="Pleininger S."/>
            <person name="Indra A."/>
            <person name="Kirschner A.K.T."/>
        </authorList>
    </citation>
    <scope>NUCLEOTIDE SEQUENCE [LARGE SCALE GENOMIC DNA]</scope>
    <source>
        <strain evidence="2 3">A12JL36W90</strain>
    </source>
</reference>
<dbReference type="InterPro" id="IPR029044">
    <property type="entry name" value="Nucleotide-diphossugar_trans"/>
</dbReference>
<keyword evidence="2" id="KW-0808">Transferase</keyword>
<sequence length="221" mass="25645">MENSQLVSVIIPVYNKAHCIEKTIYSVLNQSFSNFEIIVVDDGSSDNSRYVIEKIVSLDSRCKYFYKDNGGVSSARNYGLSKAIGDFVSFLDADDIYMPHFLKEMTARCKDMDFVFCGHFISYEGSSNKVKSRMKFSTRDFCLDYLLNRTTPNTNSWLINRKFLTDYMIKFDESLSWGEDMLFFSMVAFHSKSYKSCDGFYTQYNMYNVGSLTQSFNYESK</sequence>
<feature type="non-terminal residue" evidence="2">
    <location>
        <position position="221"/>
    </location>
</feature>